<keyword evidence="5 8" id="KW-0378">Hydrolase</keyword>
<gene>
    <name evidence="8" type="ORF">I6N95_10640</name>
</gene>
<dbReference type="EMBL" id="JAEEGA010000006">
    <property type="protein sequence ID" value="MBP1041463.1"/>
    <property type="molecule type" value="Genomic_DNA"/>
</dbReference>
<keyword evidence="6" id="KW-0106">Calcium</keyword>
<evidence type="ECO:0000256" key="5">
    <source>
        <dbReference type="ARBA" id="ARBA00022801"/>
    </source>
</evidence>
<sequence>MTNKNVLFILTDDQRFDTIHALGNQEIQTPHLDELVASGISFEQAHIPGGTSGAVCMPSRAMIHSSQSLFKLKNCGETIPDNHPLLGETLKNAGYQTCGIGKWHNGTDSYARSFSNGNQIFFGGMWDHWNVPTYRYDKTGAYRDTHKFTQDPFSTNTVIEIPAEQIELGKHSTDLFADETIHFLKHSLNKKQPFFMYTSFLAPHDPRTMPEKYQQMYQRETLSLPDNFLPEHPFEFDVREQRDESLEKYPRQKQAIQQHLADYYAMISHLDDAIGKIIATLKAEKLYEETIIIFCGDNGIAIGQHGLMGKQNLYDHSIRVPLIMAGPGLPKGEKRQQYVYLMDIFPTICELVGLPVPDSLEGQSLMPVIQKQLPVRDGLFSAFTDKIRSYKNDRYKLIDYRTQSGNHTQLFDLQTDPFEMTDLSQQPAYDAILTDLQAALKSTAIAWGDLDFPQGKTYWSR</sequence>
<evidence type="ECO:0000256" key="3">
    <source>
        <dbReference type="ARBA" id="ARBA00022723"/>
    </source>
</evidence>
<dbReference type="Gene3D" id="3.40.720.10">
    <property type="entry name" value="Alkaline Phosphatase, subunit A"/>
    <property type="match status" value="1"/>
</dbReference>
<keyword evidence="3" id="KW-0479">Metal-binding</keyword>
<dbReference type="InterPro" id="IPR000917">
    <property type="entry name" value="Sulfatase_N"/>
</dbReference>
<dbReference type="AlphaFoldDB" id="A0A940PCH5"/>
<dbReference type="Pfam" id="PF00884">
    <property type="entry name" value="Sulfatase"/>
    <property type="match status" value="1"/>
</dbReference>
<dbReference type="RefSeq" id="WP_209527434.1">
    <property type="nucleotide sequence ID" value="NZ_JAEEGA010000006.1"/>
</dbReference>
<dbReference type="GO" id="GO:0004065">
    <property type="term" value="F:arylsulfatase activity"/>
    <property type="evidence" value="ECO:0007669"/>
    <property type="project" value="TreeGrafter"/>
</dbReference>
<keyword evidence="9" id="KW-1185">Reference proteome</keyword>
<dbReference type="PANTHER" id="PTHR42693:SF42">
    <property type="entry name" value="ARYLSULFATASE G"/>
    <property type="match status" value="1"/>
</dbReference>
<organism evidence="8 9">
    <name type="scientific">Vagococcus allomyrinae</name>
    <dbReference type="NCBI Taxonomy" id="2794353"/>
    <lineage>
        <taxon>Bacteria</taxon>
        <taxon>Bacillati</taxon>
        <taxon>Bacillota</taxon>
        <taxon>Bacilli</taxon>
        <taxon>Lactobacillales</taxon>
        <taxon>Enterococcaceae</taxon>
        <taxon>Vagococcus</taxon>
    </lineage>
</organism>
<dbReference type="InterPro" id="IPR050738">
    <property type="entry name" value="Sulfatase"/>
</dbReference>
<comment type="similarity">
    <text evidence="2">Belongs to the sulfatase family.</text>
</comment>
<dbReference type="Proteomes" id="UP000674938">
    <property type="component" value="Unassembled WGS sequence"/>
</dbReference>
<dbReference type="PANTHER" id="PTHR42693">
    <property type="entry name" value="ARYLSULFATASE FAMILY MEMBER"/>
    <property type="match status" value="1"/>
</dbReference>
<dbReference type="PROSITE" id="PS00149">
    <property type="entry name" value="SULFATASE_2"/>
    <property type="match status" value="1"/>
</dbReference>
<evidence type="ECO:0000259" key="7">
    <source>
        <dbReference type="Pfam" id="PF00884"/>
    </source>
</evidence>
<comment type="caution">
    <text evidence="8">The sequence shown here is derived from an EMBL/GenBank/DDBJ whole genome shotgun (WGS) entry which is preliminary data.</text>
</comment>
<evidence type="ECO:0000256" key="4">
    <source>
        <dbReference type="ARBA" id="ARBA00022729"/>
    </source>
</evidence>
<evidence type="ECO:0000313" key="8">
    <source>
        <dbReference type="EMBL" id="MBP1041463.1"/>
    </source>
</evidence>
<accession>A0A940PCH5</accession>
<comment type="cofactor">
    <cofactor evidence="1">
        <name>Ca(2+)</name>
        <dbReference type="ChEBI" id="CHEBI:29108"/>
    </cofactor>
</comment>
<keyword evidence="4" id="KW-0732">Signal</keyword>
<name>A0A940PCH5_9ENTE</name>
<proteinExistence type="inferred from homology"/>
<evidence type="ECO:0000256" key="2">
    <source>
        <dbReference type="ARBA" id="ARBA00008779"/>
    </source>
</evidence>
<dbReference type="CDD" id="cd16155">
    <property type="entry name" value="sulfatase_like"/>
    <property type="match status" value="1"/>
</dbReference>
<dbReference type="InterPro" id="IPR024607">
    <property type="entry name" value="Sulfatase_CS"/>
</dbReference>
<dbReference type="GO" id="GO:0046872">
    <property type="term" value="F:metal ion binding"/>
    <property type="evidence" value="ECO:0007669"/>
    <property type="project" value="UniProtKB-KW"/>
</dbReference>
<evidence type="ECO:0000313" key="9">
    <source>
        <dbReference type="Proteomes" id="UP000674938"/>
    </source>
</evidence>
<evidence type="ECO:0000256" key="1">
    <source>
        <dbReference type="ARBA" id="ARBA00001913"/>
    </source>
</evidence>
<evidence type="ECO:0000256" key="6">
    <source>
        <dbReference type="ARBA" id="ARBA00022837"/>
    </source>
</evidence>
<protein>
    <submittedName>
        <fullName evidence="8">Sulfatase-like hydrolase/transferase</fullName>
    </submittedName>
</protein>
<feature type="domain" description="Sulfatase N-terminal" evidence="7">
    <location>
        <begin position="4"/>
        <end position="353"/>
    </location>
</feature>
<dbReference type="SUPFAM" id="SSF53649">
    <property type="entry name" value="Alkaline phosphatase-like"/>
    <property type="match status" value="1"/>
</dbReference>
<reference evidence="8" key="1">
    <citation type="submission" date="2020-12" db="EMBL/GenBank/DDBJ databases">
        <title>Vagococcus allomyrinae sp. nov. and Enterococcus lavae sp. nov., isolated from the larvae of Allomyrina dichotoma.</title>
        <authorList>
            <person name="Lee S.D."/>
        </authorList>
    </citation>
    <scope>NUCLEOTIDE SEQUENCE</scope>
    <source>
        <strain evidence="8">BWB3-3</strain>
    </source>
</reference>
<dbReference type="InterPro" id="IPR017850">
    <property type="entry name" value="Alkaline_phosphatase_core_sf"/>
</dbReference>